<sequence length="347" mass="41577">MEKRLEYEKKHYTDIINDLKNKICSIEDVNQATFTSYSKTMRGLLTSEWNILQAQSDQILDNIFNYVNQYVELNKLLDELILQKKNKLEDLNNNYDTICQLKQVAQEKMISSEAIFDKLRCALTVVENTKDIYIFQVTQQNTHEEKLLNSIRDLQENIDKLKNKIVEFTEEDNEDYYNVNYNIYEFDLASSEKLNLISQFEEITNKIQVLETEKYELRWLLDSSIYKLQQEEKEKKERQKSQINSEIYERQQLLDLINKEIENVQVKISRCKDNSAAVITMNNKFDVSIKVLQTFFREEMIENHGKTLERLIKENGELTSTEVRYHNTRNMAFYHIYQEYINKYRCT</sequence>
<name>A0A5E4N9A4_9HEMI</name>
<keyword evidence="3" id="KW-1185">Reference proteome</keyword>
<reference evidence="2 3" key="1">
    <citation type="submission" date="2019-08" db="EMBL/GenBank/DDBJ databases">
        <authorList>
            <person name="Alioto T."/>
            <person name="Alioto T."/>
            <person name="Gomez Garrido J."/>
        </authorList>
    </citation>
    <scope>NUCLEOTIDE SEQUENCE [LARGE SCALE GENOMIC DNA]</scope>
</reference>
<gene>
    <name evidence="2" type="ORF">CINCED_3A020308</name>
</gene>
<protein>
    <submittedName>
        <fullName evidence="2">Uncharacterized protein</fullName>
    </submittedName>
</protein>
<organism evidence="2 3">
    <name type="scientific">Cinara cedri</name>
    <dbReference type="NCBI Taxonomy" id="506608"/>
    <lineage>
        <taxon>Eukaryota</taxon>
        <taxon>Metazoa</taxon>
        <taxon>Ecdysozoa</taxon>
        <taxon>Arthropoda</taxon>
        <taxon>Hexapoda</taxon>
        <taxon>Insecta</taxon>
        <taxon>Pterygota</taxon>
        <taxon>Neoptera</taxon>
        <taxon>Paraneoptera</taxon>
        <taxon>Hemiptera</taxon>
        <taxon>Sternorrhyncha</taxon>
        <taxon>Aphidomorpha</taxon>
        <taxon>Aphidoidea</taxon>
        <taxon>Aphididae</taxon>
        <taxon>Lachninae</taxon>
        <taxon>Cinara</taxon>
    </lineage>
</organism>
<dbReference type="EMBL" id="CABPRJ010001904">
    <property type="protein sequence ID" value="VVC40469.1"/>
    <property type="molecule type" value="Genomic_DNA"/>
</dbReference>
<evidence type="ECO:0000256" key="1">
    <source>
        <dbReference type="SAM" id="Coils"/>
    </source>
</evidence>
<evidence type="ECO:0000313" key="3">
    <source>
        <dbReference type="Proteomes" id="UP000325440"/>
    </source>
</evidence>
<accession>A0A5E4N9A4</accession>
<feature type="coiled-coil region" evidence="1">
    <location>
        <begin position="144"/>
        <end position="274"/>
    </location>
</feature>
<dbReference type="OrthoDB" id="6628842at2759"/>
<keyword evidence="1" id="KW-0175">Coiled coil</keyword>
<evidence type="ECO:0000313" key="2">
    <source>
        <dbReference type="EMBL" id="VVC40469.1"/>
    </source>
</evidence>
<feature type="coiled-coil region" evidence="1">
    <location>
        <begin position="70"/>
        <end position="108"/>
    </location>
</feature>
<dbReference type="Proteomes" id="UP000325440">
    <property type="component" value="Unassembled WGS sequence"/>
</dbReference>
<dbReference type="AlphaFoldDB" id="A0A5E4N9A4"/>
<proteinExistence type="predicted"/>